<evidence type="ECO:0000313" key="2">
    <source>
        <dbReference type="Proteomes" id="UP000694892"/>
    </source>
</evidence>
<gene>
    <name evidence="1" type="ORF">XELAEV_18041847mg</name>
</gene>
<name>A0A974C2T2_XENLA</name>
<reference evidence="2" key="1">
    <citation type="journal article" date="2016" name="Nature">
        <title>Genome evolution in the allotetraploid frog Xenopus laevis.</title>
        <authorList>
            <person name="Session A.M."/>
            <person name="Uno Y."/>
            <person name="Kwon T."/>
            <person name="Chapman J.A."/>
            <person name="Toyoda A."/>
            <person name="Takahashi S."/>
            <person name="Fukui A."/>
            <person name="Hikosaka A."/>
            <person name="Suzuki A."/>
            <person name="Kondo M."/>
            <person name="van Heeringen S.J."/>
            <person name="Quigley I."/>
            <person name="Heinz S."/>
            <person name="Ogino H."/>
            <person name="Ochi H."/>
            <person name="Hellsten U."/>
            <person name="Lyons J.B."/>
            <person name="Simakov O."/>
            <person name="Putnam N."/>
            <person name="Stites J."/>
            <person name="Kuroki Y."/>
            <person name="Tanaka T."/>
            <person name="Michiue T."/>
            <person name="Watanabe M."/>
            <person name="Bogdanovic O."/>
            <person name="Lister R."/>
            <person name="Georgiou G."/>
            <person name="Paranjpe S.S."/>
            <person name="van Kruijsbergen I."/>
            <person name="Shu S."/>
            <person name="Carlson J."/>
            <person name="Kinoshita T."/>
            <person name="Ohta Y."/>
            <person name="Mawaribuchi S."/>
            <person name="Jenkins J."/>
            <person name="Grimwood J."/>
            <person name="Schmutz J."/>
            <person name="Mitros T."/>
            <person name="Mozaffari S.V."/>
            <person name="Suzuki Y."/>
            <person name="Haramoto Y."/>
            <person name="Yamamoto T.S."/>
            <person name="Takagi C."/>
            <person name="Heald R."/>
            <person name="Miller K."/>
            <person name="Haudenschild C."/>
            <person name="Kitzman J."/>
            <person name="Nakayama T."/>
            <person name="Izutsu Y."/>
            <person name="Robert J."/>
            <person name="Fortriede J."/>
            <person name="Burns K."/>
            <person name="Lotay V."/>
            <person name="Karimi K."/>
            <person name="Yasuoka Y."/>
            <person name="Dichmann D.S."/>
            <person name="Flajnik M.F."/>
            <person name="Houston D.W."/>
            <person name="Shendure J."/>
            <person name="DuPasquier L."/>
            <person name="Vize P.D."/>
            <person name="Zorn A.M."/>
            <person name="Ito M."/>
            <person name="Marcotte E.M."/>
            <person name="Wallingford J.B."/>
            <person name="Ito Y."/>
            <person name="Asashima M."/>
            <person name="Ueno N."/>
            <person name="Matsuda Y."/>
            <person name="Veenstra G.J."/>
            <person name="Fujiyama A."/>
            <person name="Harland R.M."/>
            <person name="Taira M."/>
            <person name="Rokhsar D.S."/>
        </authorList>
    </citation>
    <scope>NUCLEOTIDE SEQUENCE [LARGE SCALE GENOMIC DNA]</scope>
    <source>
        <strain evidence="2">J</strain>
    </source>
</reference>
<dbReference type="AlphaFoldDB" id="A0A974C2T2"/>
<organism evidence="1 2">
    <name type="scientific">Xenopus laevis</name>
    <name type="common">African clawed frog</name>
    <dbReference type="NCBI Taxonomy" id="8355"/>
    <lineage>
        <taxon>Eukaryota</taxon>
        <taxon>Metazoa</taxon>
        <taxon>Chordata</taxon>
        <taxon>Craniata</taxon>
        <taxon>Vertebrata</taxon>
        <taxon>Euteleostomi</taxon>
        <taxon>Amphibia</taxon>
        <taxon>Batrachia</taxon>
        <taxon>Anura</taxon>
        <taxon>Pipoidea</taxon>
        <taxon>Pipidae</taxon>
        <taxon>Xenopodinae</taxon>
        <taxon>Xenopus</taxon>
        <taxon>Xenopus</taxon>
    </lineage>
</organism>
<accession>A0A974C2T2</accession>
<dbReference type="Proteomes" id="UP000694892">
    <property type="component" value="Chromosome 8S"/>
</dbReference>
<protein>
    <submittedName>
        <fullName evidence="1">Uncharacterized protein</fullName>
    </submittedName>
</protein>
<dbReference type="EMBL" id="CM004481">
    <property type="protein sequence ID" value="OCT65609.1"/>
    <property type="molecule type" value="Genomic_DNA"/>
</dbReference>
<proteinExistence type="predicted"/>
<evidence type="ECO:0000313" key="1">
    <source>
        <dbReference type="EMBL" id="OCT65609.1"/>
    </source>
</evidence>
<sequence>MPISLGGLAAPDMGAYFLGSLLTAVQRWLNPLSEDPITMLKPIWYFHRIYLPSNLTTVPEPQLWAKFNVKYLGDIYKDNFLLSFQQIKDNFNVPNKLFRYLQLRHAINQQFRSGSPIIEVTPLEKLLRKEKLTKPLSAIYHQIGSCTQIPIGDLYNKWITNIPDLTTNQWETILAESIQPLIRSRDRLIQFKYLHRAYYTPHILHRINPTFPDVCNKCMHLSANGFTD</sequence>